<evidence type="ECO:0000313" key="2">
    <source>
        <dbReference type="Proteomes" id="UP001164743"/>
    </source>
</evidence>
<dbReference type="EMBL" id="CP110434">
    <property type="protein sequence ID" value="WAQ91316.1"/>
    <property type="molecule type" value="Genomic_DNA"/>
</dbReference>
<accession>A0ABY7D4Q6</accession>
<name>A0ABY7D4Q6_9BASI</name>
<sequence>MARAHPHQPKAVPTSWATWLVAAPAPPPLSTHAVAAVVPDNRQCNAGLLLPALALCRASPQYCLLV</sequence>
<proteinExistence type="predicted"/>
<organism evidence="1 2">
    <name type="scientific">Puccinia triticina</name>
    <dbReference type="NCBI Taxonomy" id="208348"/>
    <lineage>
        <taxon>Eukaryota</taxon>
        <taxon>Fungi</taxon>
        <taxon>Dikarya</taxon>
        <taxon>Basidiomycota</taxon>
        <taxon>Pucciniomycotina</taxon>
        <taxon>Pucciniomycetes</taxon>
        <taxon>Pucciniales</taxon>
        <taxon>Pucciniaceae</taxon>
        <taxon>Puccinia</taxon>
    </lineage>
</organism>
<gene>
    <name evidence="1" type="ORF">PtA15_14A199</name>
</gene>
<keyword evidence="2" id="KW-1185">Reference proteome</keyword>
<evidence type="ECO:0000313" key="1">
    <source>
        <dbReference type="EMBL" id="WAQ91316.1"/>
    </source>
</evidence>
<evidence type="ECO:0008006" key="3">
    <source>
        <dbReference type="Google" id="ProtNLM"/>
    </source>
</evidence>
<dbReference type="Proteomes" id="UP001164743">
    <property type="component" value="Chromosome 14A"/>
</dbReference>
<reference evidence="1" key="1">
    <citation type="submission" date="2022-10" db="EMBL/GenBank/DDBJ databases">
        <title>Puccinia triticina Genome sequencing and assembly.</title>
        <authorList>
            <person name="Li C."/>
        </authorList>
    </citation>
    <scope>NUCLEOTIDE SEQUENCE</scope>
    <source>
        <strain evidence="1">Pt15</strain>
    </source>
</reference>
<dbReference type="GeneID" id="77803784"/>
<dbReference type="RefSeq" id="XP_053026871.1">
    <property type="nucleotide sequence ID" value="XM_053162889.1"/>
</dbReference>
<protein>
    <recommendedName>
        <fullName evidence="3">Secreted protein</fullName>
    </recommendedName>
</protein>